<evidence type="ECO:0000256" key="2">
    <source>
        <dbReference type="HAMAP-Rule" id="MF_00048"/>
    </source>
</evidence>
<organism evidence="3 4">
    <name type="scientific">Roseinatronobacter domitianus</name>
    <dbReference type="NCBI Taxonomy" id="2940293"/>
    <lineage>
        <taxon>Bacteria</taxon>
        <taxon>Pseudomonadati</taxon>
        <taxon>Pseudomonadota</taxon>
        <taxon>Alphaproteobacteria</taxon>
        <taxon>Rhodobacterales</taxon>
        <taxon>Paracoccaceae</taxon>
        <taxon>Roseinatronobacter</taxon>
    </lineage>
</organism>
<dbReference type="InterPro" id="IPR011856">
    <property type="entry name" value="tRNA_endonuc-like_dom_sf"/>
</dbReference>
<proteinExistence type="inferred from homology"/>
<reference evidence="3 4" key="1">
    <citation type="submission" date="2022-05" db="EMBL/GenBank/DDBJ databases">
        <title>Seasonal and diel survey of microbial diversity of the Tyrrhenian coast.</title>
        <authorList>
            <person name="Gattoni G."/>
            <person name="Corral P."/>
        </authorList>
    </citation>
    <scope>NUCLEOTIDE SEQUENCE [LARGE SCALE GENOMIC DNA]</scope>
    <source>
        <strain evidence="3 4">V10</strain>
    </source>
</reference>
<sequence>MKQARNHLAGLAAEDSVLRDYTAKGYRLLDRRYRGQGGEIDLVLGRGDDVIFVEVKKSKSFDAARARLGERQILRIFSAAAEFLGGQPKGQLTETRFDLALVNARGEVAIMENALWP</sequence>
<dbReference type="InterPro" id="IPR011335">
    <property type="entry name" value="Restrct_endonuc-II-like"/>
</dbReference>
<dbReference type="PANTHER" id="PTHR34039">
    <property type="entry name" value="UPF0102 PROTEIN YRAN"/>
    <property type="match status" value="1"/>
</dbReference>
<dbReference type="Proteomes" id="UP001202550">
    <property type="component" value="Unassembled WGS sequence"/>
</dbReference>
<dbReference type="RefSeq" id="WP_249057533.1">
    <property type="nucleotide sequence ID" value="NZ_JALZWP010000004.1"/>
</dbReference>
<protein>
    <recommendedName>
        <fullName evidence="2">UPF0102 protein M3N55_06360</fullName>
    </recommendedName>
</protein>
<keyword evidence="4" id="KW-1185">Reference proteome</keyword>
<dbReference type="InterPro" id="IPR003509">
    <property type="entry name" value="UPF0102_YraN-like"/>
</dbReference>
<dbReference type="HAMAP" id="MF_00048">
    <property type="entry name" value="UPF0102"/>
    <property type="match status" value="1"/>
</dbReference>
<evidence type="ECO:0000256" key="1">
    <source>
        <dbReference type="ARBA" id="ARBA00006738"/>
    </source>
</evidence>
<dbReference type="EMBL" id="JALZWP010000004">
    <property type="protein sequence ID" value="MCL1628350.1"/>
    <property type="molecule type" value="Genomic_DNA"/>
</dbReference>
<name>A0ABT0M0F5_9RHOB</name>
<comment type="similarity">
    <text evidence="1 2">Belongs to the UPF0102 family.</text>
</comment>
<comment type="caution">
    <text evidence="3">The sequence shown here is derived from an EMBL/GenBank/DDBJ whole genome shotgun (WGS) entry which is preliminary data.</text>
</comment>
<dbReference type="Pfam" id="PF02021">
    <property type="entry name" value="UPF0102"/>
    <property type="match status" value="1"/>
</dbReference>
<accession>A0ABT0M0F5</accession>
<dbReference type="SUPFAM" id="SSF52980">
    <property type="entry name" value="Restriction endonuclease-like"/>
    <property type="match status" value="1"/>
</dbReference>
<dbReference type="PANTHER" id="PTHR34039:SF1">
    <property type="entry name" value="UPF0102 PROTEIN YRAN"/>
    <property type="match status" value="1"/>
</dbReference>
<evidence type="ECO:0000313" key="3">
    <source>
        <dbReference type="EMBL" id="MCL1628350.1"/>
    </source>
</evidence>
<dbReference type="Gene3D" id="3.40.1350.10">
    <property type="match status" value="1"/>
</dbReference>
<evidence type="ECO:0000313" key="4">
    <source>
        <dbReference type="Proteomes" id="UP001202550"/>
    </source>
</evidence>
<gene>
    <name evidence="3" type="ORF">M3N55_06360</name>
</gene>